<dbReference type="GeneID" id="60420401"/>
<name>A0A654LW01_9ARCH</name>
<dbReference type="KEGG" id="taa:NMY3_00197"/>
<evidence type="ECO:0000313" key="2">
    <source>
        <dbReference type="EMBL" id="ALI34411.1"/>
    </source>
</evidence>
<dbReference type="InterPro" id="IPR050682">
    <property type="entry name" value="ModA/WtpA"/>
</dbReference>
<dbReference type="Proteomes" id="UP000058925">
    <property type="component" value="Chromosome"/>
</dbReference>
<dbReference type="PANTHER" id="PTHR30632:SF16">
    <property type="entry name" value="MOLYBDATE_TUNGSTATE-BINDING PROTEIN WTPA"/>
    <property type="match status" value="1"/>
</dbReference>
<sequence length="332" mass="36634">MDKKQNSLSLILFVIIGLYSAHLLGEFSSAKGTVVGNNQDKVLVMYAGSLVKIFEDVIGPAFQSESGYPYIGEGKGSVQVSNLIKDGFRAPDVFVSAGTVPMTRLMNTTPPLVDWLLKFGSAEIVIAYSPNSPHFGDLERARMGEIPWYEVVSQDGFKFGRTDPELDPKGYYGIITAELANSYYNDSSIKNRTFGEDRNPKQIFPEETLKTVLETGSLDAVIAYKHEAISRDLPYITLPKEINLGDPTYSDLYKLANYTLQSDQKTIYGEPVEFSITIPETVKNMDGAISFVDFMLSKNGSQKLKSQGLNPINITSEGNTNEIPLPIKEAIP</sequence>
<dbReference type="CDD" id="cd13540">
    <property type="entry name" value="PBP2_ModA_WtpA"/>
    <property type="match status" value="1"/>
</dbReference>
<dbReference type="EMBL" id="CP012850">
    <property type="protein sequence ID" value="ALI34411.1"/>
    <property type="molecule type" value="Genomic_DNA"/>
</dbReference>
<keyword evidence="3" id="KW-1185">Reference proteome</keyword>
<organism evidence="2 3">
    <name type="scientific">Candidatus Nitrosocosmicus oleophilus</name>
    <dbReference type="NCBI Taxonomy" id="1353260"/>
    <lineage>
        <taxon>Archaea</taxon>
        <taxon>Nitrososphaerota</taxon>
        <taxon>Nitrososphaeria</taxon>
        <taxon>Nitrososphaerales</taxon>
        <taxon>Nitrososphaeraceae</taxon>
        <taxon>Candidatus Nitrosocosmicus</taxon>
    </lineage>
</organism>
<comment type="similarity">
    <text evidence="1">Belongs to the bacterial solute-binding protein 1 family. WtpA subfamily.</text>
</comment>
<dbReference type="GO" id="GO:0030973">
    <property type="term" value="F:molybdate ion binding"/>
    <property type="evidence" value="ECO:0007669"/>
    <property type="project" value="TreeGrafter"/>
</dbReference>
<proteinExistence type="inferred from homology"/>
<dbReference type="RefSeq" id="WP_196817075.1">
    <property type="nucleotide sequence ID" value="NZ_CP012850.1"/>
</dbReference>
<dbReference type="AlphaFoldDB" id="A0A654LW01"/>
<reference evidence="3" key="1">
    <citation type="submission" date="2015-10" db="EMBL/GenBank/DDBJ databases">
        <title>Niche specialization of a soil ammonia-oxidizing archaeon, Candidatus Nitrosocosmicus oleophilus.</title>
        <authorList>
            <person name="Jung M.-Y."/>
            <person name="Rhee S.-K."/>
        </authorList>
    </citation>
    <scope>NUCLEOTIDE SEQUENCE [LARGE SCALE GENOMIC DNA]</scope>
    <source>
        <strain evidence="3">MY3</strain>
    </source>
</reference>
<protein>
    <submittedName>
        <fullName evidence="2">Molybdate ABC transporter periplasmic substrate-binding protein</fullName>
    </submittedName>
</protein>
<dbReference type="SUPFAM" id="SSF53850">
    <property type="entry name" value="Periplasmic binding protein-like II"/>
    <property type="match status" value="1"/>
</dbReference>
<dbReference type="Pfam" id="PF13531">
    <property type="entry name" value="SBP_bac_11"/>
    <property type="match status" value="1"/>
</dbReference>
<dbReference type="OrthoDB" id="7820at2157"/>
<evidence type="ECO:0000313" key="3">
    <source>
        <dbReference type="Proteomes" id="UP000058925"/>
    </source>
</evidence>
<gene>
    <name evidence="2" type="ORF">NMY3_00197</name>
</gene>
<dbReference type="GO" id="GO:0015689">
    <property type="term" value="P:molybdate ion transport"/>
    <property type="evidence" value="ECO:0007669"/>
    <property type="project" value="TreeGrafter"/>
</dbReference>
<accession>A0A654LW01</accession>
<dbReference type="PANTHER" id="PTHR30632">
    <property type="entry name" value="MOLYBDATE-BINDING PERIPLASMIC PROTEIN"/>
    <property type="match status" value="1"/>
</dbReference>
<evidence type="ECO:0000256" key="1">
    <source>
        <dbReference type="ARBA" id="ARBA00009438"/>
    </source>
</evidence>
<dbReference type="Gene3D" id="3.40.190.10">
    <property type="entry name" value="Periplasmic binding protein-like II"/>
    <property type="match status" value="2"/>
</dbReference>